<dbReference type="PANTHER" id="PTHR42928:SF5">
    <property type="entry name" value="BLR1237 PROTEIN"/>
    <property type="match status" value="1"/>
</dbReference>
<sequence>MKRLTTLACAAVIALTASPALAEWAPKGPINFWIGFGAGGGTDTQARALAEELEALKGWRIIPENKAGSGGRVMAAQLKDAPKDGQTIGLAINSTFDFPAGKNINIDDFTFLTMTAGSQMAILARADSGWKNLDDMVAAAKSGTNIVWANWGDQVQAGAELVARHYGINVNHLRGKGGKSAVNALVAQDANVGWGGGVQRPLVAAGELVILAAAEPSRLVQAPDTPTLIERGVMGTGLGFQFLLVGPKDMDPEAAKAITEAVHTVLKNKDSKTAKFVTKQYPPGPLFTSGDALLEQLRANLVANQEMIELVK</sequence>
<dbReference type="EMBL" id="VHSH01000002">
    <property type="protein sequence ID" value="TQV81767.1"/>
    <property type="molecule type" value="Genomic_DNA"/>
</dbReference>
<evidence type="ECO:0000256" key="1">
    <source>
        <dbReference type="ARBA" id="ARBA00006987"/>
    </source>
</evidence>
<reference evidence="3 4" key="1">
    <citation type="submission" date="2019-06" db="EMBL/GenBank/DDBJ databases">
        <title>Whole genome sequence for Rhodospirillaceae sp. R148.</title>
        <authorList>
            <person name="Wang G."/>
        </authorList>
    </citation>
    <scope>NUCLEOTIDE SEQUENCE [LARGE SCALE GENOMIC DNA]</scope>
    <source>
        <strain evidence="3 4">R148</strain>
    </source>
</reference>
<dbReference type="Gene3D" id="3.40.190.150">
    <property type="entry name" value="Bordetella uptake gene, domain 1"/>
    <property type="match status" value="1"/>
</dbReference>
<dbReference type="Gene3D" id="3.40.190.10">
    <property type="entry name" value="Periplasmic binding protein-like II"/>
    <property type="match status" value="1"/>
</dbReference>
<dbReference type="Proteomes" id="UP000315252">
    <property type="component" value="Unassembled WGS sequence"/>
</dbReference>
<evidence type="ECO:0000256" key="2">
    <source>
        <dbReference type="SAM" id="SignalP"/>
    </source>
</evidence>
<feature type="chain" id="PRO_5021729889" evidence="2">
    <location>
        <begin position="23"/>
        <end position="312"/>
    </location>
</feature>
<feature type="signal peptide" evidence="2">
    <location>
        <begin position="1"/>
        <end position="22"/>
    </location>
</feature>
<evidence type="ECO:0000313" key="4">
    <source>
        <dbReference type="Proteomes" id="UP000315252"/>
    </source>
</evidence>
<dbReference type="SUPFAM" id="SSF53850">
    <property type="entry name" value="Periplasmic binding protein-like II"/>
    <property type="match status" value="1"/>
</dbReference>
<keyword evidence="2" id="KW-0732">Signal</keyword>
<dbReference type="CDD" id="cd07012">
    <property type="entry name" value="PBP2_Bug_TTT"/>
    <property type="match status" value="1"/>
</dbReference>
<dbReference type="Pfam" id="PF03401">
    <property type="entry name" value="TctC"/>
    <property type="match status" value="1"/>
</dbReference>
<dbReference type="OrthoDB" id="8443386at2"/>
<evidence type="ECO:0000313" key="3">
    <source>
        <dbReference type="EMBL" id="TQV81767.1"/>
    </source>
</evidence>
<keyword evidence="4" id="KW-1185">Reference proteome</keyword>
<dbReference type="InterPro" id="IPR005064">
    <property type="entry name" value="BUG"/>
</dbReference>
<name>A0A545TX23_9PROT</name>
<protein>
    <submittedName>
        <fullName evidence="3">Tripartite tricarboxylate transporter substrate binding protein</fullName>
    </submittedName>
</protein>
<comment type="similarity">
    <text evidence="1">Belongs to the UPF0065 (bug) family.</text>
</comment>
<dbReference type="PANTHER" id="PTHR42928">
    <property type="entry name" value="TRICARBOXYLATE-BINDING PROTEIN"/>
    <property type="match status" value="1"/>
</dbReference>
<accession>A0A545TX23</accession>
<proteinExistence type="inferred from homology"/>
<gene>
    <name evidence="3" type="ORF">FKG95_05860</name>
</gene>
<dbReference type="AlphaFoldDB" id="A0A545TX23"/>
<organism evidence="3 4">
    <name type="scientific">Denitrobaculum tricleocarpae</name>
    <dbReference type="NCBI Taxonomy" id="2591009"/>
    <lineage>
        <taxon>Bacteria</taxon>
        <taxon>Pseudomonadati</taxon>
        <taxon>Pseudomonadota</taxon>
        <taxon>Alphaproteobacteria</taxon>
        <taxon>Rhodospirillales</taxon>
        <taxon>Rhodospirillaceae</taxon>
        <taxon>Denitrobaculum</taxon>
    </lineage>
</organism>
<dbReference type="RefSeq" id="WP_142895398.1">
    <property type="nucleotide sequence ID" value="NZ_ML660053.1"/>
</dbReference>
<comment type="caution">
    <text evidence="3">The sequence shown here is derived from an EMBL/GenBank/DDBJ whole genome shotgun (WGS) entry which is preliminary data.</text>
</comment>
<dbReference type="InterPro" id="IPR042100">
    <property type="entry name" value="Bug_dom1"/>
</dbReference>